<evidence type="ECO:0000313" key="3">
    <source>
        <dbReference type="EMBL" id="QSX01131.1"/>
    </source>
</evidence>
<proteinExistence type="predicted"/>
<accession>A0A8A2VK88</accession>
<protein>
    <submittedName>
        <fullName evidence="3">Carboxylate--amine ligase</fullName>
    </submittedName>
</protein>
<gene>
    <name evidence="3" type="ORF">J0X25_03470</name>
</gene>
<dbReference type="InterPro" id="IPR011761">
    <property type="entry name" value="ATP-grasp"/>
</dbReference>
<keyword evidence="1" id="KW-0547">Nucleotide-binding</keyword>
<dbReference type="SUPFAM" id="SSF56059">
    <property type="entry name" value="Glutathione synthetase ATP-binding domain-like"/>
    <property type="match status" value="1"/>
</dbReference>
<reference evidence="3 4" key="1">
    <citation type="submission" date="2021-03" db="EMBL/GenBank/DDBJ databases">
        <title>Haloterrigena longa sp. nov. and Haloterrigena limicola sp. nov., extremely halophilic archaea isolated from a salt lake.</title>
        <authorList>
            <person name="Henglin C."/>
        </authorList>
    </citation>
    <scope>NUCLEOTIDE SEQUENCE [LARGE SCALE GENOMIC DNA]</scope>
    <source>
        <strain evidence="3 4">KZCA68</strain>
    </source>
</reference>
<dbReference type="GO" id="GO:0046872">
    <property type="term" value="F:metal ion binding"/>
    <property type="evidence" value="ECO:0007669"/>
    <property type="project" value="InterPro"/>
</dbReference>
<dbReference type="Gene3D" id="3.40.50.20">
    <property type="match status" value="1"/>
</dbReference>
<name>A0A8A2VK88_9EURY</name>
<organism evidence="3 4">
    <name type="scientific">Haloterrigena alkaliphila</name>
    <dbReference type="NCBI Taxonomy" id="2816475"/>
    <lineage>
        <taxon>Archaea</taxon>
        <taxon>Methanobacteriati</taxon>
        <taxon>Methanobacteriota</taxon>
        <taxon>Stenosarchaea group</taxon>
        <taxon>Halobacteria</taxon>
        <taxon>Halobacteriales</taxon>
        <taxon>Natrialbaceae</taxon>
        <taxon>Haloterrigena</taxon>
    </lineage>
</organism>
<dbReference type="Proteomes" id="UP000663203">
    <property type="component" value="Chromosome"/>
</dbReference>
<keyword evidence="4" id="KW-1185">Reference proteome</keyword>
<keyword evidence="3" id="KW-0436">Ligase</keyword>
<dbReference type="EMBL" id="CP071462">
    <property type="protein sequence ID" value="QSX01131.1"/>
    <property type="molecule type" value="Genomic_DNA"/>
</dbReference>
<evidence type="ECO:0000313" key="4">
    <source>
        <dbReference type="Proteomes" id="UP000663203"/>
    </source>
</evidence>
<evidence type="ECO:0000259" key="2">
    <source>
        <dbReference type="PROSITE" id="PS50975"/>
    </source>
</evidence>
<dbReference type="GO" id="GO:0016874">
    <property type="term" value="F:ligase activity"/>
    <property type="evidence" value="ECO:0007669"/>
    <property type="project" value="UniProtKB-KW"/>
</dbReference>
<dbReference type="KEGG" id="hakz:J0X25_03470"/>
<sequence>MPTGYDPASYSCVRSLSRRGIHTIVASEHENALATASTFCDEVISIPSPESDFLRYKAALLRIAARDDVRTIVPVRAPDPYLLSKYFDEFSDEVTVVTPGFETIESVHDRIRLIEAAQNAGVPVPETNTIDEVTDWESEQIIKSRYNVLTEEYCDSYSERDFATAKRVKHLDAGERPDPETIREEMHHDPLVQEYVCSSDEYVFGALYDHGEPVTTFQHRQIRGESYTGGGGVYRRSIDIPELEAVGRTLLDHLEWHGPACIEYMRDAETDEFKLTEINPRLWQSLPCAVRAGADFPLDYWRLATGRPDSVDPEYETGVGSHLLYGELGYLSSVVNEESALVDRPSLFGAGLEILVSCCMDPHFDLLRYDDPRVFLSGLRYVLTETSRAVHSR</sequence>
<dbReference type="GO" id="GO:0005524">
    <property type="term" value="F:ATP binding"/>
    <property type="evidence" value="ECO:0007669"/>
    <property type="project" value="UniProtKB-UniRule"/>
</dbReference>
<dbReference type="AlphaFoldDB" id="A0A8A2VK88"/>
<evidence type="ECO:0000256" key="1">
    <source>
        <dbReference type="PROSITE-ProRule" id="PRU00409"/>
    </source>
</evidence>
<dbReference type="PROSITE" id="PS50975">
    <property type="entry name" value="ATP_GRASP"/>
    <property type="match status" value="1"/>
</dbReference>
<dbReference type="Gene3D" id="3.30.470.20">
    <property type="entry name" value="ATP-grasp fold, B domain"/>
    <property type="match status" value="1"/>
</dbReference>
<feature type="domain" description="ATP-grasp" evidence="2">
    <location>
        <begin position="114"/>
        <end position="305"/>
    </location>
</feature>
<keyword evidence="1" id="KW-0067">ATP-binding</keyword>